<evidence type="ECO:0000259" key="1">
    <source>
        <dbReference type="PROSITE" id="PS51502"/>
    </source>
</evidence>
<protein>
    <submittedName>
        <fullName evidence="2">Dabb family protein</fullName>
    </submittedName>
</protein>
<dbReference type="EMBL" id="JAGXTP010000001">
    <property type="protein sequence ID" value="MBS3848406.1"/>
    <property type="molecule type" value="Genomic_DNA"/>
</dbReference>
<organism evidence="2 3">
    <name type="scientific">Devosia litorisediminis</name>
    <dbReference type="NCBI Taxonomy" id="2829817"/>
    <lineage>
        <taxon>Bacteria</taxon>
        <taxon>Pseudomonadati</taxon>
        <taxon>Pseudomonadota</taxon>
        <taxon>Alphaproteobacteria</taxon>
        <taxon>Hyphomicrobiales</taxon>
        <taxon>Devosiaceae</taxon>
        <taxon>Devosia</taxon>
    </lineage>
</organism>
<name>A0A942I565_9HYPH</name>
<evidence type="ECO:0000313" key="3">
    <source>
        <dbReference type="Proteomes" id="UP000678281"/>
    </source>
</evidence>
<dbReference type="RefSeq" id="WP_212657957.1">
    <property type="nucleotide sequence ID" value="NZ_JAGXTP010000001.1"/>
</dbReference>
<dbReference type="Gene3D" id="3.30.70.100">
    <property type="match status" value="1"/>
</dbReference>
<keyword evidence="3" id="KW-1185">Reference proteome</keyword>
<dbReference type="Pfam" id="PF07876">
    <property type="entry name" value="Dabb"/>
    <property type="match status" value="1"/>
</dbReference>
<reference evidence="2" key="1">
    <citation type="submission" date="2021-04" db="EMBL/GenBank/DDBJ databases">
        <title>Devosia litorisediminis sp. nov., isolated from a sand dune.</title>
        <authorList>
            <person name="Park S."/>
            <person name="Yoon J.-H."/>
        </authorList>
    </citation>
    <scope>NUCLEOTIDE SEQUENCE</scope>
    <source>
        <strain evidence="2">BSSL-BM10</strain>
    </source>
</reference>
<dbReference type="SUPFAM" id="SSF54909">
    <property type="entry name" value="Dimeric alpha+beta barrel"/>
    <property type="match status" value="1"/>
</dbReference>
<proteinExistence type="predicted"/>
<dbReference type="InterPro" id="IPR013097">
    <property type="entry name" value="Dabb"/>
</dbReference>
<comment type="caution">
    <text evidence="2">The sequence shown here is derived from an EMBL/GenBank/DDBJ whole genome shotgun (WGS) entry which is preliminary data.</text>
</comment>
<dbReference type="Proteomes" id="UP000678281">
    <property type="component" value="Unassembled WGS sequence"/>
</dbReference>
<dbReference type="AlphaFoldDB" id="A0A942I565"/>
<dbReference type="InterPro" id="IPR011008">
    <property type="entry name" value="Dimeric_a/b-barrel"/>
</dbReference>
<dbReference type="PROSITE" id="PS51502">
    <property type="entry name" value="S_R_A_B_BARREL"/>
    <property type="match status" value="1"/>
</dbReference>
<accession>A0A942I565</accession>
<evidence type="ECO:0000313" key="2">
    <source>
        <dbReference type="EMBL" id="MBS3848406.1"/>
    </source>
</evidence>
<dbReference type="SMART" id="SM00886">
    <property type="entry name" value="Dabb"/>
    <property type="match status" value="1"/>
</dbReference>
<feature type="domain" description="Stress-response A/B barrel" evidence="1">
    <location>
        <begin position="2"/>
        <end position="94"/>
    </location>
</feature>
<gene>
    <name evidence="2" type="ORF">KD146_06805</name>
</gene>
<sequence>MIRHTVAFTLKHAPGSAEEAAFLGDAKTILAAIPGVQDFEQLRQISPKTDFAFGFAMRFADEAAYNAYNDHPDHTAFVRDRWLVEVERFMELDYLSL</sequence>